<evidence type="ECO:0000313" key="2">
    <source>
        <dbReference type="EMBL" id="TWD13071.1"/>
    </source>
</evidence>
<dbReference type="AlphaFoldDB" id="A0A560W626"/>
<feature type="region of interest" description="Disordered" evidence="1">
    <location>
        <begin position="41"/>
        <end position="77"/>
    </location>
</feature>
<evidence type="ECO:0000256" key="1">
    <source>
        <dbReference type="SAM" id="MobiDB-lite"/>
    </source>
</evidence>
<organism evidence="2 3">
    <name type="scientific">Marihabitans asiaticum</name>
    <dbReference type="NCBI Taxonomy" id="415218"/>
    <lineage>
        <taxon>Bacteria</taxon>
        <taxon>Bacillati</taxon>
        <taxon>Actinomycetota</taxon>
        <taxon>Actinomycetes</taxon>
        <taxon>Micrococcales</taxon>
        <taxon>Intrasporangiaceae</taxon>
        <taxon>Marihabitans</taxon>
    </lineage>
</organism>
<dbReference type="EMBL" id="VIUW01000006">
    <property type="protein sequence ID" value="TWD13071.1"/>
    <property type="molecule type" value="Genomic_DNA"/>
</dbReference>
<keyword evidence="3" id="KW-1185">Reference proteome</keyword>
<proteinExistence type="predicted"/>
<accession>A0A560W626</accession>
<evidence type="ECO:0000313" key="3">
    <source>
        <dbReference type="Proteomes" id="UP000315628"/>
    </source>
</evidence>
<name>A0A560W626_9MICO</name>
<protein>
    <submittedName>
        <fullName evidence="2">Uncharacterized protein</fullName>
    </submittedName>
</protein>
<dbReference type="RefSeq" id="WP_144858270.1">
    <property type="nucleotide sequence ID" value="NZ_BAAAYT010000012.1"/>
</dbReference>
<dbReference type="Proteomes" id="UP000315628">
    <property type="component" value="Unassembled WGS sequence"/>
</dbReference>
<gene>
    <name evidence="2" type="ORF">FB557_2838</name>
</gene>
<sequence length="230" mass="24264">MSEQSGLNASPPRSRRRLILGVALLLVVVVFATVLVTSRMTGREGGSPTTTTAPEEPTAPTTAGQTTNEASAAGADGCLGGINPSKAVLRAQEEAALDPRGAAAMAATFFRWRGQYPQGTDYEDVAERVFTEDAGEELLTRDAETEAGTGWADMSDGRYAVTQSDKESATVELVATGYAQQGDEESTAIVWGQIRMRASDGKWQVADVDSMPEGDMEAVRAEGHPFKGGC</sequence>
<comment type="caution">
    <text evidence="2">The sequence shown here is derived from an EMBL/GenBank/DDBJ whole genome shotgun (WGS) entry which is preliminary data.</text>
</comment>
<feature type="compositionally biased region" description="Low complexity" evidence="1">
    <location>
        <begin position="46"/>
        <end position="67"/>
    </location>
</feature>
<reference evidence="2 3" key="1">
    <citation type="submission" date="2019-06" db="EMBL/GenBank/DDBJ databases">
        <title>Sequencing the genomes of 1000 actinobacteria strains.</title>
        <authorList>
            <person name="Klenk H.-P."/>
        </authorList>
    </citation>
    <scope>NUCLEOTIDE SEQUENCE [LARGE SCALE GENOMIC DNA]</scope>
    <source>
        <strain evidence="2 3">DSM 18935</strain>
    </source>
</reference>